<keyword evidence="1" id="KW-0732">Signal</keyword>
<protein>
    <submittedName>
        <fullName evidence="2">Uncharacterized protein</fullName>
    </submittedName>
</protein>
<accession>A0A344PIL1</accession>
<reference evidence="3" key="1">
    <citation type="submission" date="2018-07" db="EMBL/GenBank/DDBJ databases">
        <title>Genome sequencing of Paracoccus sp. SC2-6.</title>
        <authorList>
            <person name="Heo J."/>
            <person name="Kim S.-J."/>
            <person name="Kwon S.-W."/>
        </authorList>
    </citation>
    <scope>NUCLEOTIDE SEQUENCE [LARGE SCALE GENOMIC DNA]</scope>
    <source>
        <strain evidence="3">SC2-6</strain>
    </source>
</reference>
<feature type="chain" id="PRO_5016872178" evidence="1">
    <location>
        <begin position="20"/>
        <end position="130"/>
    </location>
</feature>
<dbReference type="KEGG" id="pars:DRW48_05535"/>
<dbReference type="RefSeq" id="WP_114075535.1">
    <property type="nucleotide sequence ID" value="NZ_CP030918.1"/>
</dbReference>
<dbReference type="EMBL" id="CP030918">
    <property type="protein sequence ID" value="AXC49216.1"/>
    <property type="molecule type" value="Genomic_DNA"/>
</dbReference>
<feature type="signal peptide" evidence="1">
    <location>
        <begin position="1"/>
        <end position="19"/>
    </location>
</feature>
<gene>
    <name evidence="2" type="ORF">DRW48_05535</name>
</gene>
<evidence type="ECO:0000256" key="1">
    <source>
        <dbReference type="SAM" id="SignalP"/>
    </source>
</evidence>
<name>A0A344PIL1_9RHOB</name>
<organism evidence="2 3">
    <name type="scientific">Paracoccus suum</name>
    <dbReference type="NCBI Taxonomy" id="2259340"/>
    <lineage>
        <taxon>Bacteria</taxon>
        <taxon>Pseudomonadati</taxon>
        <taxon>Pseudomonadota</taxon>
        <taxon>Alphaproteobacteria</taxon>
        <taxon>Rhodobacterales</taxon>
        <taxon>Paracoccaceae</taxon>
        <taxon>Paracoccus</taxon>
    </lineage>
</organism>
<keyword evidence="3" id="KW-1185">Reference proteome</keyword>
<dbReference type="AlphaFoldDB" id="A0A344PIL1"/>
<dbReference type="Proteomes" id="UP000252023">
    <property type="component" value="Chromosome"/>
</dbReference>
<evidence type="ECO:0000313" key="2">
    <source>
        <dbReference type="EMBL" id="AXC49216.1"/>
    </source>
</evidence>
<evidence type="ECO:0000313" key="3">
    <source>
        <dbReference type="Proteomes" id="UP000252023"/>
    </source>
</evidence>
<dbReference type="OrthoDB" id="7948811at2"/>
<proteinExistence type="predicted"/>
<sequence length="130" mass="13805">MRISWLLFALLMPAGATLANDRLSVQLPDVSGLDRREAEALITELAEVNVITSNCPDWQVDDSAWALITGTGEKLASQLGLDPSTYDSRYYGPAFALLDDPGACDRIGPKAAGLIDRLKAMGGSKAAAKP</sequence>